<dbReference type="Gene3D" id="1.10.630.10">
    <property type="entry name" value="Cytochrome P450"/>
    <property type="match status" value="1"/>
</dbReference>
<dbReference type="SUPFAM" id="SSF48264">
    <property type="entry name" value="Cytochrome P450"/>
    <property type="match status" value="1"/>
</dbReference>
<evidence type="ECO:0000313" key="2">
    <source>
        <dbReference type="EMBL" id="GHP01153.1"/>
    </source>
</evidence>
<evidence type="ECO:0000256" key="1">
    <source>
        <dbReference type="SAM" id="MobiDB-lite"/>
    </source>
</evidence>
<feature type="compositionally biased region" description="Low complexity" evidence="1">
    <location>
        <begin position="1"/>
        <end position="12"/>
    </location>
</feature>
<sequence>MSQSTVTSQTTTHRQAPTKRRRQPPGPSWPTALWNTIRFACQPLSFLRELHERYGDIVTLPTIMGSWTLVFHPDGVHHVVRKITKITAREAFLIKYSA</sequence>
<dbReference type="GO" id="GO:0016705">
    <property type="term" value="F:oxidoreductase activity, acting on paired donors, with incorporation or reduction of molecular oxygen"/>
    <property type="evidence" value="ECO:0007669"/>
    <property type="project" value="InterPro"/>
</dbReference>
<dbReference type="GO" id="GO:0004497">
    <property type="term" value="F:monooxygenase activity"/>
    <property type="evidence" value="ECO:0007669"/>
    <property type="project" value="InterPro"/>
</dbReference>
<dbReference type="InterPro" id="IPR036396">
    <property type="entry name" value="Cyt_P450_sf"/>
</dbReference>
<dbReference type="Proteomes" id="UP000597444">
    <property type="component" value="Unassembled WGS sequence"/>
</dbReference>
<dbReference type="EMBL" id="BNJK01000004">
    <property type="protein sequence ID" value="GHP01153.1"/>
    <property type="molecule type" value="Genomic_DNA"/>
</dbReference>
<organism evidence="2 3">
    <name type="scientific">Reticulibacter mediterranei</name>
    <dbReference type="NCBI Taxonomy" id="2778369"/>
    <lineage>
        <taxon>Bacteria</taxon>
        <taxon>Bacillati</taxon>
        <taxon>Chloroflexota</taxon>
        <taxon>Ktedonobacteria</taxon>
        <taxon>Ktedonobacterales</taxon>
        <taxon>Reticulibacteraceae</taxon>
        <taxon>Reticulibacter</taxon>
    </lineage>
</organism>
<evidence type="ECO:0008006" key="4">
    <source>
        <dbReference type="Google" id="ProtNLM"/>
    </source>
</evidence>
<comment type="caution">
    <text evidence="2">The sequence shown here is derived from an EMBL/GenBank/DDBJ whole genome shotgun (WGS) entry which is preliminary data.</text>
</comment>
<feature type="region of interest" description="Disordered" evidence="1">
    <location>
        <begin position="1"/>
        <end position="29"/>
    </location>
</feature>
<dbReference type="AlphaFoldDB" id="A0A8J3N773"/>
<evidence type="ECO:0000313" key="3">
    <source>
        <dbReference type="Proteomes" id="UP000597444"/>
    </source>
</evidence>
<dbReference type="RefSeq" id="WP_220211710.1">
    <property type="nucleotide sequence ID" value="NZ_BNJK01000004.1"/>
</dbReference>
<keyword evidence="3" id="KW-1185">Reference proteome</keyword>
<accession>A0A8J3N773</accession>
<proteinExistence type="predicted"/>
<dbReference type="GO" id="GO:0020037">
    <property type="term" value="F:heme binding"/>
    <property type="evidence" value="ECO:0007669"/>
    <property type="project" value="InterPro"/>
</dbReference>
<name>A0A8J3N773_9CHLR</name>
<protein>
    <recommendedName>
        <fullName evidence="4">Cytochrome P450</fullName>
    </recommendedName>
</protein>
<dbReference type="GO" id="GO:0005506">
    <property type="term" value="F:iron ion binding"/>
    <property type="evidence" value="ECO:0007669"/>
    <property type="project" value="InterPro"/>
</dbReference>
<reference evidence="2" key="1">
    <citation type="submission" date="2020-10" db="EMBL/GenBank/DDBJ databases">
        <title>Taxonomic study of unclassified bacteria belonging to the class Ktedonobacteria.</title>
        <authorList>
            <person name="Yabe S."/>
            <person name="Wang C.M."/>
            <person name="Zheng Y."/>
            <person name="Sakai Y."/>
            <person name="Cavaletti L."/>
            <person name="Monciardini P."/>
            <person name="Donadio S."/>
        </authorList>
    </citation>
    <scope>NUCLEOTIDE SEQUENCE</scope>
    <source>
        <strain evidence="2">ID150040</strain>
    </source>
</reference>
<gene>
    <name evidence="2" type="ORF">KSF_112000</name>
</gene>